<dbReference type="PANTHER" id="PTHR30514:SF18">
    <property type="entry name" value="RPIR-FAMILY TRANSCRIPTIONAL REGULATOR"/>
    <property type="match status" value="1"/>
</dbReference>
<reference evidence="2 3" key="1">
    <citation type="submission" date="2024-04" db="EMBL/GenBank/DDBJ databases">
        <title>Novel species of the genus Ideonella isolated from streams.</title>
        <authorList>
            <person name="Lu H."/>
        </authorList>
    </citation>
    <scope>NUCLEOTIDE SEQUENCE [LARGE SCALE GENOMIC DNA]</scope>
    <source>
        <strain evidence="2 3">BYS139W</strain>
    </source>
</reference>
<evidence type="ECO:0000313" key="2">
    <source>
        <dbReference type="EMBL" id="MEK8028753.1"/>
    </source>
</evidence>
<protein>
    <submittedName>
        <fullName evidence="2">MurR/RpiR family transcriptional regulator</fullName>
    </submittedName>
</protein>
<dbReference type="RefSeq" id="WP_341376541.1">
    <property type="nucleotide sequence ID" value="NZ_JBBUTF010000030.1"/>
</dbReference>
<dbReference type="Gene3D" id="3.40.50.10490">
    <property type="entry name" value="Glucose-6-phosphate isomerase like protein, domain 1"/>
    <property type="match status" value="1"/>
</dbReference>
<dbReference type="Gene3D" id="1.10.10.10">
    <property type="entry name" value="Winged helix-like DNA-binding domain superfamily/Winged helix DNA-binding domain"/>
    <property type="match status" value="1"/>
</dbReference>
<dbReference type="InterPro" id="IPR000281">
    <property type="entry name" value="HTH_RpiR"/>
</dbReference>
<dbReference type="SUPFAM" id="SSF53697">
    <property type="entry name" value="SIS domain"/>
    <property type="match status" value="1"/>
</dbReference>
<dbReference type="SUPFAM" id="SSF46689">
    <property type="entry name" value="Homeodomain-like"/>
    <property type="match status" value="1"/>
</dbReference>
<comment type="caution">
    <text evidence="2">The sequence shown here is derived from an EMBL/GenBank/DDBJ whole genome shotgun (WGS) entry which is preliminary data.</text>
</comment>
<dbReference type="InterPro" id="IPR036388">
    <property type="entry name" value="WH-like_DNA-bd_sf"/>
</dbReference>
<dbReference type="InterPro" id="IPR009057">
    <property type="entry name" value="Homeodomain-like_sf"/>
</dbReference>
<evidence type="ECO:0000259" key="1">
    <source>
        <dbReference type="PROSITE" id="PS51071"/>
    </source>
</evidence>
<feature type="domain" description="HTH rpiR-type" evidence="1">
    <location>
        <begin position="31"/>
        <end position="107"/>
    </location>
</feature>
<proteinExistence type="predicted"/>
<evidence type="ECO:0000313" key="3">
    <source>
        <dbReference type="Proteomes" id="UP001368500"/>
    </source>
</evidence>
<dbReference type="Proteomes" id="UP001368500">
    <property type="component" value="Unassembled WGS sequence"/>
</dbReference>
<name>A0ABU9BJP9_9BURK</name>
<dbReference type="Pfam" id="PF01418">
    <property type="entry name" value="HTH_6"/>
    <property type="match status" value="1"/>
</dbReference>
<sequence>MHATPVTAFAHTGAHGLADAAAPATPPTDMDALLDQVARRHAALSPQLQRIARHVERHRSTLALERIQDVAAACGVQPSAVVRFAQCFGLRGFHALKRLAVPGALATARAAAAAGAGGAIRATPGADVPGAEGLPLADWSSEARSALDRQRQGLVRQLARDLPPELAPAARLLLQARRVWIAGEGPGAAVARRLACGWSGGVSTGPAPALRLLDPPLATAMDRDDLCLLVHLAPHDGPLPGLAAQARRMGAPVIVLTDSRLPRLGQQADVRLLVEPWPALVGPMAGAGSGVRPALADGSALPALWLAEALLICCAHLARREGLPGGPSPHDAPEVA</sequence>
<dbReference type="EMBL" id="JBBUTF010000030">
    <property type="protein sequence ID" value="MEK8028753.1"/>
    <property type="molecule type" value="Genomic_DNA"/>
</dbReference>
<dbReference type="InterPro" id="IPR047640">
    <property type="entry name" value="RpiR-like"/>
</dbReference>
<dbReference type="InterPro" id="IPR046348">
    <property type="entry name" value="SIS_dom_sf"/>
</dbReference>
<gene>
    <name evidence="2" type="ORF">AACH11_22565</name>
</gene>
<organism evidence="2 3">
    <name type="scientific">Pseudaquabacterium rugosum</name>
    <dbReference type="NCBI Taxonomy" id="2984194"/>
    <lineage>
        <taxon>Bacteria</taxon>
        <taxon>Pseudomonadati</taxon>
        <taxon>Pseudomonadota</taxon>
        <taxon>Betaproteobacteria</taxon>
        <taxon>Burkholderiales</taxon>
        <taxon>Sphaerotilaceae</taxon>
        <taxon>Pseudaquabacterium</taxon>
    </lineage>
</organism>
<dbReference type="PANTHER" id="PTHR30514">
    <property type="entry name" value="GLUCOKINASE"/>
    <property type="match status" value="1"/>
</dbReference>
<dbReference type="PROSITE" id="PS51071">
    <property type="entry name" value="HTH_RPIR"/>
    <property type="match status" value="1"/>
</dbReference>
<keyword evidence="3" id="KW-1185">Reference proteome</keyword>
<accession>A0ABU9BJP9</accession>